<dbReference type="GO" id="GO:0005886">
    <property type="term" value="C:plasma membrane"/>
    <property type="evidence" value="ECO:0007669"/>
    <property type="project" value="TreeGrafter"/>
</dbReference>
<protein>
    <recommendedName>
        <fullName evidence="1">EF-hand domain-containing protein</fullName>
    </recommendedName>
</protein>
<dbReference type="GO" id="GO:0005509">
    <property type="term" value="F:calcium ion binding"/>
    <property type="evidence" value="ECO:0007669"/>
    <property type="project" value="InterPro"/>
</dbReference>
<organism evidence="2 3">
    <name type="scientific">Ensete ventricosum</name>
    <name type="common">Abyssinian banana</name>
    <name type="synonym">Musa ensete</name>
    <dbReference type="NCBI Taxonomy" id="4639"/>
    <lineage>
        <taxon>Eukaryota</taxon>
        <taxon>Viridiplantae</taxon>
        <taxon>Streptophyta</taxon>
        <taxon>Embryophyta</taxon>
        <taxon>Tracheophyta</taxon>
        <taxon>Spermatophyta</taxon>
        <taxon>Magnoliopsida</taxon>
        <taxon>Liliopsida</taxon>
        <taxon>Zingiberales</taxon>
        <taxon>Musaceae</taxon>
        <taxon>Ensete</taxon>
    </lineage>
</organism>
<dbReference type="GO" id="GO:0005737">
    <property type="term" value="C:cytoplasm"/>
    <property type="evidence" value="ECO:0007669"/>
    <property type="project" value="TreeGrafter"/>
</dbReference>
<reference evidence="2 3" key="1">
    <citation type="journal article" date="2014" name="Agronomy (Basel)">
        <title>A Draft Genome Sequence for Ensete ventricosum, the Drought-Tolerant Tree Against Hunger.</title>
        <authorList>
            <person name="Harrison J."/>
            <person name="Moore K.A."/>
            <person name="Paszkiewicz K."/>
            <person name="Jones T."/>
            <person name="Grant M."/>
            <person name="Ambacheew D."/>
            <person name="Muzemil S."/>
            <person name="Studholme D.J."/>
        </authorList>
    </citation>
    <scope>NUCLEOTIDE SEQUENCE [LARGE SCALE GENOMIC DNA]</scope>
</reference>
<evidence type="ECO:0000259" key="1">
    <source>
        <dbReference type="PROSITE" id="PS50222"/>
    </source>
</evidence>
<dbReference type="AlphaFoldDB" id="A0A427A7Q1"/>
<gene>
    <name evidence="2" type="ORF">B296_00034100</name>
</gene>
<sequence length="59" mass="6922">MRVFDAYFIRADLDRDGRISGHEAVAFFQGSNLPRQVLAQVPTYFIYESHRFLLRVFAL</sequence>
<evidence type="ECO:0000313" key="2">
    <source>
        <dbReference type="EMBL" id="RRT72233.1"/>
    </source>
</evidence>
<proteinExistence type="predicted"/>
<accession>A0A427A7Q1</accession>
<dbReference type="Gene3D" id="1.10.238.10">
    <property type="entry name" value="EF-hand"/>
    <property type="match status" value="1"/>
</dbReference>
<dbReference type="InterPro" id="IPR011992">
    <property type="entry name" value="EF-hand-dom_pair"/>
</dbReference>
<dbReference type="GO" id="GO:0006897">
    <property type="term" value="P:endocytosis"/>
    <property type="evidence" value="ECO:0007669"/>
    <property type="project" value="TreeGrafter"/>
</dbReference>
<dbReference type="SUPFAM" id="SSF47473">
    <property type="entry name" value="EF-hand"/>
    <property type="match status" value="1"/>
</dbReference>
<dbReference type="EMBL" id="AMZH03003466">
    <property type="protein sequence ID" value="RRT72233.1"/>
    <property type="molecule type" value="Genomic_DNA"/>
</dbReference>
<name>A0A427A7Q1_ENSVE</name>
<dbReference type="PANTHER" id="PTHR11216:SF172">
    <property type="entry name" value="EH DOMAIN-CONTAINING PROTEIN"/>
    <property type="match status" value="1"/>
</dbReference>
<dbReference type="PROSITE" id="PS50222">
    <property type="entry name" value="EF_HAND_2"/>
    <property type="match status" value="1"/>
</dbReference>
<dbReference type="Proteomes" id="UP000287651">
    <property type="component" value="Unassembled WGS sequence"/>
</dbReference>
<dbReference type="InterPro" id="IPR002048">
    <property type="entry name" value="EF_hand_dom"/>
</dbReference>
<dbReference type="GO" id="GO:0016197">
    <property type="term" value="P:endosomal transport"/>
    <property type="evidence" value="ECO:0007669"/>
    <property type="project" value="TreeGrafter"/>
</dbReference>
<evidence type="ECO:0000313" key="3">
    <source>
        <dbReference type="Proteomes" id="UP000287651"/>
    </source>
</evidence>
<dbReference type="PANTHER" id="PTHR11216">
    <property type="entry name" value="EH DOMAIN"/>
    <property type="match status" value="1"/>
</dbReference>
<comment type="caution">
    <text evidence="2">The sequence shown here is derived from an EMBL/GenBank/DDBJ whole genome shotgun (WGS) entry which is preliminary data.</text>
</comment>
<feature type="domain" description="EF-hand" evidence="1">
    <location>
        <begin position="1"/>
        <end position="34"/>
    </location>
</feature>